<proteinExistence type="predicted"/>
<feature type="transmembrane region" description="Helical" evidence="1">
    <location>
        <begin position="224"/>
        <end position="243"/>
    </location>
</feature>
<dbReference type="AlphaFoldDB" id="A0AB38A4Z2"/>
<organism evidence="2 3">
    <name type="scientific">Atopobium minutum</name>
    <dbReference type="NCBI Taxonomy" id="1381"/>
    <lineage>
        <taxon>Bacteria</taxon>
        <taxon>Bacillati</taxon>
        <taxon>Actinomycetota</taxon>
        <taxon>Coriobacteriia</taxon>
        <taxon>Coriobacteriales</taxon>
        <taxon>Atopobiaceae</taxon>
        <taxon>Atopobium</taxon>
    </lineage>
</organism>
<keyword evidence="1" id="KW-1133">Transmembrane helix</keyword>
<dbReference type="RefSeq" id="WP_002563551.1">
    <property type="nucleotide sequence ID" value="NZ_CALJSN010000006.1"/>
</dbReference>
<comment type="caution">
    <text evidence="2">The sequence shown here is derived from an EMBL/GenBank/DDBJ whole genome shotgun (WGS) entry which is preliminary data.</text>
</comment>
<dbReference type="Proteomes" id="UP000183687">
    <property type="component" value="Unassembled WGS sequence"/>
</dbReference>
<feature type="transmembrane region" description="Helical" evidence="1">
    <location>
        <begin position="131"/>
        <end position="149"/>
    </location>
</feature>
<feature type="transmembrane region" description="Helical" evidence="1">
    <location>
        <begin position="98"/>
        <end position="119"/>
    </location>
</feature>
<evidence type="ECO:0008006" key="4">
    <source>
        <dbReference type="Google" id="ProtNLM"/>
    </source>
</evidence>
<protein>
    <recommendedName>
        <fullName evidence="4">Dolichyl-phosphate-mannose-protein mannosyltransferase</fullName>
    </recommendedName>
</protein>
<keyword evidence="1" id="KW-0472">Membrane</keyword>
<name>A0AB38A4Z2_9ACTN</name>
<feature type="transmembrane region" description="Helical" evidence="1">
    <location>
        <begin position="330"/>
        <end position="351"/>
    </location>
</feature>
<reference evidence="2 3" key="1">
    <citation type="submission" date="2016-10" db="EMBL/GenBank/DDBJ databases">
        <authorList>
            <person name="Varghese N."/>
            <person name="Submissions S."/>
        </authorList>
    </citation>
    <scope>NUCLEOTIDE SEQUENCE [LARGE SCALE GENOMIC DNA]</scope>
    <source>
        <strain evidence="2 3">DSM 20586</strain>
    </source>
</reference>
<feature type="transmembrane region" description="Helical" evidence="1">
    <location>
        <begin position="183"/>
        <end position="212"/>
    </location>
</feature>
<evidence type="ECO:0000313" key="3">
    <source>
        <dbReference type="Proteomes" id="UP000183687"/>
    </source>
</evidence>
<feature type="transmembrane region" description="Helical" evidence="1">
    <location>
        <begin position="363"/>
        <end position="381"/>
    </location>
</feature>
<dbReference type="EMBL" id="FNSH01000001">
    <property type="protein sequence ID" value="SEB45187.1"/>
    <property type="molecule type" value="Genomic_DNA"/>
</dbReference>
<feature type="transmembrane region" description="Helical" evidence="1">
    <location>
        <begin position="428"/>
        <end position="454"/>
    </location>
</feature>
<feature type="transmembrane region" description="Helical" evidence="1">
    <location>
        <begin position="388"/>
        <end position="408"/>
    </location>
</feature>
<keyword evidence="1" id="KW-0812">Transmembrane</keyword>
<accession>A0AB38A4Z2</accession>
<feature type="transmembrane region" description="Helical" evidence="1">
    <location>
        <begin position="155"/>
        <end position="171"/>
    </location>
</feature>
<evidence type="ECO:0000313" key="2">
    <source>
        <dbReference type="EMBL" id="SEB45187.1"/>
    </source>
</evidence>
<gene>
    <name evidence="2" type="ORF">SAMN04489746_0267</name>
</gene>
<evidence type="ECO:0000256" key="1">
    <source>
        <dbReference type="SAM" id="Phobius"/>
    </source>
</evidence>
<feature type="transmembrane region" description="Helical" evidence="1">
    <location>
        <begin position="28"/>
        <end position="48"/>
    </location>
</feature>
<sequence length="605" mass="66135">MVIRHMASPTTLDDQCETNSAQSSDFSAGILGISLIGALGILFLIFMVQMPKYATPDDFVQALYARGAFMGDSHGLMPYSSITFSAPIYGLYQIVPAIPWFLTSLCGLIVAAFTTLYYLTLKRSSPLQIKVLLMVALVVGEIISCIYFTYTAVAFLSVGAGISLLLVRGAFKKPATWITLSDVVGYVLIFAGAGLRLESAVAAVLLLVPFLLWCLCCNRNAKSMVMVLVVVLMLVIPAASGLYSKDHTSGWTQYNQMSTTARSIADYPPLSSQTVQKLEPTVSQNDVNMIYEFLFADTSTFSFDTLHMLSEQVQKYGVGIFISALLARKAFSVFVFGLVVLIAFLAAMVVWLCRIRTRSARLLAAGVPSMLLLEFLLLFLRARPKMQVILPAFIVALFALVVLSYMHSDTANASSTTDTSNTADSSNAVSAFGARVWAVVCIAILALVGIAGFVERVYAQPNQRSLSVEVSKNATRYVANNPSKVIVFAHNQGVILNMDVVQIEKWEFPNNILPIAGYEQYTGTWDELLARQGVPLDGLYLHFLDSDTFQIVGSEEQAQLFTTYLQEHSGKQVVAHKVENLGSGTQTHGDLFVWSYSSQSPESAH</sequence>